<protein>
    <recommendedName>
        <fullName evidence="4">LigA protein</fullName>
    </recommendedName>
</protein>
<reference evidence="2 3" key="1">
    <citation type="submission" date="2016-10" db="EMBL/GenBank/DDBJ databases">
        <authorList>
            <person name="de Groot N.N."/>
        </authorList>
    </citation>
    <scope>NUCLEOTIDE SEQUENCE [LARGE SCALE GENOMIC DNA]</scope>
    <source>
        <strain evidence="2 3">DSM 44993</strain>
    </source>
</reference>
<dbReference type="OrthoDB" id="3674563at2"/>
<keyword evidence="1" id="KW-0732">Signal</keyword>
<evidence type="ECO:0000256" key="1">
    <source>
        <dbReference type="SAM" id="SignalP"/>
    </source>
</evidence>
<dbReference type="RefSeq" id="WP_091614153.1">
    <property type="nucleotide sequence ID" value="NZ_FOEF01000002.1"/>
</dbReference>
<gene>
    <name evidence="2" type="ORF">SAMN04489732_102510</name>
</gene>
<accession>A0A1H8TAS7</accession>
<keyword evidence="3" id="KW-1185">Reference proteome</keyword>
<feature type="chain" id="PRO_5011732162" description="LigA protein" evidence="1">
    <location>
        <begin position="28"/>
        <end position="441"/>
    </location>
</feature>
<proteinExistence type="predicted"/>
<dbReference type="EMBL" id="FOEF01000002">
    <property type="protein sequence ID" value="SEO87905.1"/>
    <property type="molecule type" value="Genomic_DNA"/>
</dbReference>
<dbReference type="PROSITE" id="PS51257">
    <property type="entry name" value="PROKAR_LIPOPROTEIN"/>
    <property type="match status" value="1"/>
</dbReference>
<evidence type="ECO:0000313" key="3">
    <source>
        <dbReference type="Proteomes" id="UP000198582"/>
    </source>
</evidence>
<organism evidence="2 3">
    <name type="scientific">Amycolatopsis saalfeldensis</name>
    <dbReference type="NCBI Taxonomy" id="394193"/>
    <lineage>
        <taxon>Bacteria</taxon>
        <taxon>Bacillati</taxon>
        <taxon>Actinomycetota</taxon>
        <taxon>Actinomycetes</taxon>
        <taxon>Pseudonocardiales</taxon>
        <taxon>Pseudonocardiaceae</taxon>
        <taxon>Amycolatopsis</taxon>
    </lineage>
</organism>
<name>A0A1H8TAS7_9PSEU</name>
<evidence type="ECO:0000313" key="2">
    <source>
        <dbReference type="EMBL" id="SEO87905.1"/>
    </source>
</evidence>
<dbReference type="AlphaFoldDB" id="A0A1H8TAS7"/>
<evidence type="ECO:0008006" key="4">
    <source>
        <dbReference type="Google" id="ProtNLM"/>
    </source>
</evidence>
<dbReference type="Proteomes" id="UP000198582">
    <property type="component" value="Unassembled WGS sequence"/>
</dbReference>
<sequence>MRVRGQAVAAVVLLGFAAAACTTGGHALPAPLPAVPAATRALVGWSVAVCAATTAADGLRSGIDDVDRTAADPGQADFLDSSIDSYLSRTGSDIDQLRGQLKDVPASGVKGADAYVAALGKALGELQKRVPATTAKQPLAKAREVAAAAAALKPATADLQKAVRGDAKLNASFDVAPGCSPVRQFGPVDAASPTPALVAWSDTMCTAAASVTSLRAQKLGDIAGDDPRFAGFGGFELGNFIGGAGRQVGQLTGTLAPLAPTGVQEADAYRAGLLAALQAVAPKLPQDQQGMADLSFQPVDQLKTQAQQVIDVLATITMPSPDLPAAVAHSKVLANSYDVAPNCRPLGSPPLALPAAANGTDLGACQAGKCQVQVSGVADLTVSGIRFTLSIGPASVRVLQDTGEIVLSTGGSGKFGTAGHTVSVRVTALLDGKAVLDISTE</sequence>
<feature type="signal peptide" evidence="1">
    <location>
        <begin position="1"/>
        <end position="27"/>
    </location>
</feature>